<keyword evidence="8 12" id="KW-0862">Zinc</keyword>
<feature type="binding site" evidence="12">
    <location>
        <position position="154"/>
    </location>
    <ligand>
        <name>Zn(2+)</name>
        <dbReference type="ChEBI" id="CHEBI:29105"/>
        <note>catalytic</note>
    </ligand>
</feature>
<protein>
    <recommendedName>
        <fullName evidence="12">Protease HtpX homolog</fullName>
        <ecNumber evidence="12">3.4.24.-</ecNumber>
    </recommendedName>
</protein>
<name>M4VAI3_9BACT</name>
<dbReference type="RefSeq" id="WP_015469501.1">
    <property type="nucleotide sequence ID" value="NC_020813.1"/>
</dbReference>
<evidence type="ECO:0000256" key="7">
    <source>
        <dbReference type="ARBA" id="ARBA00022801"/>
    </source>
</evidence>
<feature type="transmembrane region" description="Helical" evidence="12">
    <location>
        <begin position="7"/>
        <end position="34"/>
    </location>
</feature>
<comment type="subcellular location">
    <subcellularLocation>
        <location evidence="1 12">Cell membrane</location>
        <topology evidence="1 12">Multi-pass membrane protein</topology>
    </subcellularLocation>
</comment>
<dbReference type="HOGENOM" id="CLU_042266_1_0_7"/>
<feature type="domain" description="Peptidase M48" evidence="13">
    <location>
        <begin position="88"/>
        <end position="305"/>
    </location>
</feature>
<evidence type="ECO:0000256" key="8">
    <source>
        <dbReference type="ARBA" id="ARBA00022833"/>
    </source>
</evidence>
<evidence type="ECO:0000256" key="10">
    <source>
        <dbReference type="ARBA" id="ARBA00023049"/>
    </source>
</evidence>
<accession>M4VAI3</accession>
<keyword evidence="7 12" id="KW-0378">Hydrolase</keyword>
<evidence type="ECO:0000256" key="6">
    <source>
        <dbReference type="ARBA" id="ARBA00022723"/>
    </source>
</evidence>
<gene>
    <name evidence="12" type="primary">htpX</name>
    <name evidence="14" type="ORF">A11Q_793</name>
</gene>
<proteinExistence type="inferred from homology"/>
<dbReference type="AlphaFoldDB" id="M4VAI3"/>
<evidence type="ECO:0000256" key="5">
    <source>
        <dbReference type="ARBA" id="ARBA00022692"/>
    </source>
</evidence>
<dbReference type="EC" id="3.4.24.-" evidence="12"/>
<dbReference type="GO" id="GO:0005886">
    <property type="term" value="C:plasma membrane"/>
    <property type="evidence" value="ECO:0007669"/>
    <property type="project" value="UniProtKB-SubCell"/>
</dbReference>
<dbReference type="Gene3D" id="3.30.2010.10">
    <property type="entry name" value="Metalloproteases ('zincins'), catalytic domain"/>
    <property type="match status" value="1"/>
</dbReference>
<keyword evidence="4 12" id="KW-0645">Protease</keyword>
<feature type="transmembrane region" description="Helical" evidence="12">
    <location>
        <begin position="40"/>
        <end position="60"/>
    </location>
</feature>
<dbReference type="GO" id="GO:0006508">
    <property type="term" value="P:proteolysis"/>
    <property type="evidence" value="ECO:0007669"/>
    <property type="project" value="UniProtKB-KW"/>
</dbReference>
<dbReference type="GO" id="GO:0004222">
    <property type="term" value="F:metalloendopeptidase activity"/>
    <property type="evidence" value="ECO:0007669"/>
    <property type="project" value="UniProtKB-UniRule"/>
</dbReference>
<feature type="transmembrane region" description="Helical" evidence="12">
    <location>
        <begin position="165"/>
        <end position="186"/>
    </location>
</feature>
<keyword evidence="10 12" id="KW-0482">Metalloprotease</keyword>
<dbReference type="KEGG" id="bex:A11Q_793"/>
<evidence type="ECO:0000256" key="4">
    <source>
        <dbReference type="ARBA" id="ARBA00022670"/>
    </source>
</evidence>
<evidence type="ECO:0000256" key="1">
    <source>
        <dbReference type="ARBA" id="ARBA00004651"/>
    </source>
</evidence>
<dbReference type="Proteomes" id="UP000012040">
    <property type="component" value="Chromosome"/>
</dbReference>
<organism evidence="14 15">
    <name type="scientific">Pseudobdellovibrio exovorus JSS</name>
    <dbReference type="NCBI Taxonomy" id="1184267"/>
    <lineage>
        <taxon>Bacteria</taxon>
        <taxon>Pseudomonadati</taxon>
        <taxon>Bdellovibrionota</taxon>
        <taxon>Bdellovibrionia</taxon>
        <taxon>Bdellovibrionales</taxon>
        <taxon>Pseudobdellovibrionaceae</taxon>
        <taxon>Pseudobdellovibrio</taxon>
    </lineage>
</organism>
<feature type="active site" evidence="12">
    <location>
        <position position="151"/>
    </location>
</feature>
<evidence type="ECO:0000256" key="12">
    <source>
        <dbReference type="HAMAP-Rule" id="MF_00188"/>
    </source>
</evidence>
<dbReference type="PANTHER" id="PTHR43221:SF1">
    <property type="entry name" value="PROTEASE HTPX"/>
    <property type="match status" value="1"/>
</dbReference>
<reference evidence="14 15" key="1">
    <citation type="journal article" date="2013" name="ISME J.">
        <title>By their genes ye shall know them: genomic signatures of predatory bacteria.</title>
        <authorList>
            <person name="Pasternak Z."/>
            <person name="Pietrokovski S."/>
            <person name="Rotem O."/>
            <person name="Gophna U."/>
            <person name="Lurie-Weinberger M.N."/>
            <person name="Jurkevitch E."/>
        </authorList>
    </citation>
    <scope>NUCLEOTIDE SEQUENCE [LARGE SCALE GENOMIC DNA]</scope>
    <source>
        <strain evidence="14 15">JSS</strain>
    </source>
</reference>
<dbReference type="OrthoDB" id="5293295at2"/>
<dbReference type="InterPro" id="IPR001915">
    <property type="entry name" value="Peptidase_M48"/>
</dbReference>
<comment type="similarity">
    <text evidence="2 12">Belongs to the peptidase M48B family.</text>
</comment>
<dbReference type="PATRIC" id="fig|1184267.3.peg.801"/>
<dbReference type="PANTHER" id="PTHR43221">
    <property type="entry name" value="PROTEASE HTPX"/>
    <property type="match status" value="1"/>
</dbReference>
<evidence type="ECO:0000256" key="9">
    <source>
        <dbReference type="ARBA" id="ARBA00022989"/>
    </source>
</evidence>
<dbReference type="NCBIfam" id="NF003965">
    <property type="entry name" value="PRK05457.1"/>
    <property type="match status" value="1"/>
</dbReference>
<dbReference type="STRING" id="1184267.A11Q_793"/>
<evidence type="ECO:0000256" key="2">
    <source>
        <dbReference type="ARBA" id="ARBA00009779"/>
    </source>
</evidence>
<keyword evidence="15" id="KW-1185">Reference proteome</keyword>
<dbReference type="eggNOG" id="COG0501">
    <property type="taxonomic scope" value="Bacteria"/>
</dbReference>
<evidence type="ECO:0000256" key="11">
    <source>
        <dbReference type="ARBA" id="ARBA00023136"/>
    </source>
</evidence>
<dbReference type="CDD" id="cd07335">
    <property type="entry name" value="M48B_HtpX_like"/>
    <property type="match status" value="1"/>
</dbReference>
<keyword evidence="9 12" id="KW-1133">Transmembrane helix</keyword>
<dbReference type="Pfam" id="PF01435">
    <property type="entry name" value="Peptidase_M48"/>
    <property type="match status" value="1"/>
</dbReference>
<dbReference type="InterPro" id="IPR022919">
    <property type="entry name" value="Pept_M48_protease_HtpX"/>
</dbReference>
<sequence length="311" mass="34595">MTFLKRFGYFIITGILVALTIQFIVALVSGFLGVDLTSGGYTGLFILCLIWGFAGSFISLQMSRWTAKRFHGVRVIDPQTNNPTERLLIDRVYRIARSAGMEVMPEVGIYNAPDVNAFATGPSKKRSLVAVSTGLLNTMTDDEVEGVLAHEVAHIVNGDMVTLTLIQGIVNAFAMFFAQIITMFIMNALRRDNDRRGFGDFMLRQMIYSMVVMAFTLLGSIVVNYFSRQREFRADAGGARYSSSEKMTAALARLQRVYGQPQLHKKDEEADNLAAFKISGKSNGIARLFMTHPPLEERIAALRNRTYSAST</sequence>
<evidence type="ECO:0000259" key="13">
    <source>
        <dbReference type="Pfam" id="PF01435"/>
    </source>
</evidence>
<comment type="cofactor">
    <cofactor evidence="12">
        <name>Zn(2+)</name>
        <dbReference type="ChEBI" id="CHEBI:29105"/>
    </cofactor>
    <text evidence="12">Binds 1 zinc ion per subunit.</text>
</comment>
<keyword evidence="11 12" id="KW-0472">Membrane</keyword>
<evidence type="ECO:0000313" key="14">
    <source>
        <dbReference type="EMBL" id="AGH95011.1"/>
    </source>
</evidence>
<evidence type="ECO:0000256" key="3">
    <source>
        <dbReference type="ARBA" id="ARBA00022475"/>
    </source>
</evidence>
<keyword evidence="6 12" id="KW-0479">Metal-binding</keyword>
<feature type="binding site" evidence="12">
    <location>
        <position position="231"/>
    </location>
    <ligand>
        <name>Zn(2+)</name>
        <dbReference type="ChEBI" id="CHEBI:29105"/>
        <note>catalytic</note>
    </ligand>
</feature>
<dbReference type="InterPro" id="IPR050083">
    <property type="entry name" value="HtpX_protease"/>
</dbReference>
<feature type="transmembrane region" description="Helical" evidence="12">
    <location>
        <begin position="206"/>
        <end position="226"/>
    </location>
</feature>
<keyword evidence="3 12" id="KW-1003">Cell membrane</keyword>
<evidence type="ECO:0000313" key="15">
    <source>
        <dbReference type="Proteomes" id="UP000012040"/>
    </source>
</evidence>
<dbReference type="HAMAP" id="MF_00188">
    <property type="entry name" value="Pept_M48_protease_HtpX"/>
    <property type="match status" value="1"/>
</dbReference>
<dbReference type="EMBL" id="CP003537">
    <property type="protein sequence ID" value="AGH95011.1"/>
    <property type="molecule type" value="Genomic_DNA"/>
</dbReference>
<feature type="binding site" evidence="12">
    <location>
        <position position="150"/>
    </location>
    <ligand>
        <name>Zn(2+)</name>
        <dbReference type="ChEBI" id="CHEBI:29105"/>
        <note>catalytic</note>
    </ligand>
</feature>
<dbReference type="GO" id="GO:0008270">
    <property type="term" value="F:zinc ion binding"/>
    <property type="evidence" value="ECO:0007669"/>
    <property type="project" value="UniProtKB-UniRule"/>
</dbReference>
<keyword evidence="5 12" id="KW-0812">Transmembrane</keyword>